<accession>A0ABV3Q3G4</accession>
<keyword evidence="2" id="KW-1185">Reference proteome</keyword>
<evidence type="ECO:0000313" key="1">
    <source>
        <dbReference type="EMBL" id="MEW9501804.1"/>
    </source>
</evidence>
<gene>
    <name evidence="1" type="ORF">AB1471_08305</name>
</gene>
<dbReference type="Proteomes" id="UP001556040">
    <property type="component" value="Unassembled WGS sequence"/>
</dbReference>
<dbReference type="RefSeq" id="WP_367779287.1">
    <property type="nucleotide sequence ID" value="NZ_JBFMIA010000005.1"/>
</dbReference>
<reference evidence="1 2" key="1">
    <citation type="journal article" date="1979" name="Int. J. Syst. Evol. Microbiol.">
        <title>Bacillus globisporus subsp. marinus subsp. nov.</title>
        <authorList>
            <person name="Liu H."/>
        </authorList>
    </citation>
    <scope>NUCLEOTIDE SEQUENCE [LARGE SCALE GENOMIC DNA]</scope>
    <source>
        <strain evidence="1 2">DSM 1297</strain>
    </source>
</reference>
<comment type="caution">
    <text evidence="1">The sequence shown here is derived from an EMBL/GenBank/DDBJ whole genome shotgun (WGS) entry which is preliminary data.</text>
</comment>
<proteinExistence type="predicted"/>
<sequence>MKNKLFYAMESNQMVEMIYMSNRGQISQRRINVLKVNESSMVAYCYLRRKQRTFSYSNILSFIPVFKKEKMVI</sequence>
<protein>
    <submittedName>
        <fullName evidence="1">Transcriptional regulator</fullName>
    </submittedName>
</protein>
<evidence type="ECO:0000313" key="2">
    <source>
        <dbReference type="Proteomes" id="UP001556040"/>
    </source>
</evidence>
<organism evidence="1 2">
    <name type="scientific">Jeotgalibacillus marinus</name>
    <dbReference type="NCBI Taxonomy" id="86667"/>
    <lineage>
        <taxon>Bacteria</taxon>
        <taxon>Bacillati</taxon>
        <taxon>Bacillota</taxon>
        <taxon>Bacilli</taxon>
        <taxon>Bacillales</taxon>
        <taxon>Caryophanaceae</taxon>
        <taxon>Jeotgalibacillus</taxon>
    </lineage>
</organism>
<dbReference type="EMBL" id="JBFMIA010000005">
    <property type="protein sequence ID" value="MEW9501804.1"/>
    <property type="molecule type" value="Genomic_DNA"/>
</dbReference>
<name>A0ABV3Q3G4_9BACL</name>